<dbReference type="EMBL" id="BDIP01000824">
    <property type="protein sequence ID" value="GIQ82819.1"/>
    <property type="molecule type" value="Genomic_DNA"/>
</dbReference>
<organism evidence="2 3">
    <name type="scientific">Kipferlia bialata</name>
    <dbReference type="NCBI Taxonomy" id="797122"/>
    <lineage>
        <taxon>Eukaryota</taxon>
        <taxon>Metamonada</taxon>
        <taxon>Carpediemonas-like organisms</taxon>
        <taxon>Kipferlia</taxon>
    </lineage>
</organism>
<gene>
    <name evidence="2" type="ORF">KIPB_004025</name>
</gene>
<name>A0A9K3CWD3_9EUKA</name>
<protein>
    <recommendedName>
        <fullName evidence="4">B-block binding subunit of TFIIIC domain-containing protein</fullName>
    </recommendedName>
</protein>
<feature type="compositionally biased region" description="Basic and acidic residues" evidence="1">
    <location>
        <begin position="1597"/>
        <end position="1613"/>
    </location>
</feature>
<evidence type="ECO:0008006" key="4">
    <source>
        <dbReference type="Google" id="ProtNLM"/>
    </source>
</evidence>
<proteinExistence type="predicted"/>
<feature type="region of interest" description="Disordered" evidence="1">
    <location>
        <begin position="1248"/>
        <end position="1302"/>
    </location>
</feature>
<feature type="region of interest" description="Disordered" evidence="1">
    <location>
        <begin position="1093"/>
        <end position="1120"/>
    </location>
</feature>
<feature type="compositionally biased region" description="Basic residues" evidence="1">
    <location>
        <begin position="1250"/>
        <end position="1271"/>
    </location>
</feature>
<dbReference type="Proteomes" id="UP000265618">
    <property type="component" value="Unassembled WGS sequence"/>
</dbReference>
<evidence type="ECO:0000313" key="3">
    <source>
        <dbReference type="Proteomes" id="UP000265618"/>
    </source>
</evidence>
<feature type="compositionally biased region" description="Acidic residues" evidence="1">
    <location>
        <begin position="1106"/>
        <end position="1120"/>
    </location>
</feature>
<keyword evidence="3" id="KW-1185">Reference proteome</keyword>
<sequence>MDTPPEGVTDGRDGGAADTYVIVQLSDMHLEAGNPESVARERLYEDAISREAKVDMIVVTGGGQRHRSLLIDGQTNLDVSQTQEGWDPSLSIRTDVRTRALGLSETSGTPVGLQLLEVIAGYGTMGAVQMDLIAKLKAIVAASPDPKTKRMSTDAKAVFYQVKQLEKTGCVRCVRVVAKGPNKKTAKGSKPTSVATTLVCLASTVEGMSDMQILMRWRRTDTRAVPNLPHVDTACIETLKSHARLALKGESTGWVPLDSLCAMQNGKWHGVVPGPDHKIIKRRKSYVVGLMKQLDKFGAVSGESRRRETQNVVSQGVTASTGVQELYLRWTGKGISDEGTETVWTPLSKIRYASVSRLPPWVPLHPAVQSSVIRYPGIVTSDVSRLLGTRQKVTSGVADDISKRNGVLIRNKQLRNKETVHELYISEEPDQEEARRDLAESQPYIDIPHPRHQYMWDLEVPDRAVGLSMNRLHSAIFHQTAAAGAQVALHPSVSIPVPRTPAQVAADHLTAAVQGLPDMTLPPAPPSGMGEGMSEMDGEAMLPPPPPGAVVDSVPSTPARQRQTHGDVDMDMGMVPVSTLSTPSAHMHPSPAMSATPSMYAASPLSRSYPGSPSMGGTPLATPRKQSRKVLLTGYILQYLAACAPSARPLSKIVKYARAQDKMSGTKTTMDRRTLDRIIKTQVEEGTMQQVLGMYTLTDAGVEAATLLAPLPLMDSTPCLDAPGVPLSSMSQMTPMHAEGEAEGETEADFKGEGETLWRGPPGVEPLMYARIREFSLLLYRLAITPVHHSAGTSAHIPPMPPGTFTAGGLRARMTVGALIRYVGILEMPRSVYSALTPSERRGTLSQLPLSKVEYFSGNQTLTSMGKHLFEPLVTMGLIRPLADPIRAVLSGKREAPPSYLSDLSTWADTHGVSLTSPPPQNDAYELTFSFRLPRVPAAVEEWIKEAEEEQEEFREVLAQYEGVGTTYLEPRLFVTEAAASVVTSWTRSSGSGEKAEGTAMEGDGSEDLWYRCDFARASPEATDTGLKEIWATAEEHVALSVRAAVEVKHIHSVPPTAAYLAGDMMAAGVPDAVYSFTKNLYKRPNWVLGSLVPPSKRSKRKGAEREEEDDDLEPEDDVDIAEGDVDSIVKTEKGSVWDAWTRSLNTTRQSRSIHLSSLDPLGDHTSRFRTQHLDQPPEEEREGMKSYIRKTARLIGVYPQCKGFACVGTRMWQKARHRHERFGPYHPDRIEESTVELSSGDTLVVLQQKAKKKNPKGAKVTRKGSGRTQSKKREREGEGEEEQDEGKQVSRGLPPGGSLSESMLASGALLAGVGMSDRWAVAAHNQKVRRKETSRVSLRDASTRLALLKQQSRMGEREREARGGDLVLPEHLWPGDQTVMASLEYHPIMNPPDRFPDLDQELQQAGMDQTAWHRYRGCLFPDRDSEAYSSEAVKQTFQGIAETSPSTDLGVFTSLMQRRLGANALVADAREPSFSAKYPLSLIQSAGSALSPNVPAALSVLAAVYPPERYPSDPVLPGPLNQLCRLGAKPPSELCLEDGPRDSPFSVIACHKSKTPMPPAVPVSLAEETMQGTLLPLPVLPPLDLNWVDGHGGQAQKDRERRNRKRPVADTERNAKISSAWELIKKMIKLDKGLGPRVPVALVRRLGDSPGSVSLGIPPSQLPNMHRMRPSAPEPVVSTLPPKDVPSAVAPETYTGSVDLRSMLLVRQGLAAMVSSTPGIPLAEVVARSRVCVPSTVLSALRGMIGDSMVQAHRVYTLGDGSSVQGPPLDPLSLSLDSTADGSPASTLLFPRGGLLAIGDMLTGAQMHSIEVDTERERLDAEDDVADVE</sequence>
<accession>A0A9K3CWD3</accession>
<reference evidence="2 3" key="1">
    <citation type="journal article" date="2018" name="PLoS ONE">
        <title>The draft genome of Kipferlia bialata reveals reductive genome evolution in fornicate parasites.</title>
        <authorList>
            <person name="Tanifuji G."/>
            <person name="Takabayashi S."/>
            <person name="Kume K."/>
            <person name="Takagi M."/>
            <person name="Nakayama T."/>
            <person name="Kamikawa R."/>
            <person name="Inagaki Y."/>
            <person name="Hashimoto T."/>
        </authorList>
    </citation>
    <scope>NUCLEOTIDE SEQUENCE [LARGE SCALE GENOMIC DNA]</scope>
    <source>
        <strain evidence="2">NY0173</strain>
    </source>
</reference>
<feature type="region of interest" description="Disordered" evidence="1">
    <location>
        <begin position="1589"/>
        <end position="1613"/>
    </location>
</feature>
<evidence type="ECO:0000256" key="1">
    <source>
        <dbReference type="SAM" id="MobiDB-lite"/>
    </source>
</evidence>
<comment type="caution">
    <text evidence="2">The sequence shown here is derived from an EMBL/GenBank/DDBJ whole genome shotgun (WGS) entry which is preliminary data.</text>
</comment>
<evidence type="ECO:0000313" key="2">
    <source>
        <dbReference type="EMBL" id="GIQ82819.1"/>
    </source>
</evidence>